<sequence length="43" mass="5305">MKNTVGKREELFCAEKSSVRKFFMDFKINKFTRLKLMMFYFLT</sequence>
<dbReference type="HOGENOM" id="CLU_3235035_0_0_9"/>
<protein>
    <submittedName>
        <fullName evidence="1">Uncharacterized protein</fullName>
    </submittedName>
</protein>
<reference evidence="1 2" key="1">
    <citation type="submission" date="2009-09" db="EMBL/GenBank/DDBJ databases">
        <authorList>
            <person name="Qin X."/>
            <person name="Bachman B."/>
            <person name="Battles P."/>
            <person name="Bell A."/>
            <person name="Bess C."/>
            <person name="Bickham C."/>
            <person name="Chaboub L."/>
            <person name="Chen D."/>
            <person name="Coyle M."/>
            <person name="Deiros D.R."/>
            <person name="Dinh H."/>
            <person name="Forbes L."/>
            <person name="Fowler G."/>
            <person name="Francisco L."/>
            <person name="Fu Q."/>
            <person name="Gubbala S."/>
            <person name="Hale W."/>
            <person name="Han Y."/>
            <person name="Hemphill L."/>
            <person name="Highlander S.K."/>
            <person name="Hirani K."/>
            <person name="Hogues M."/>
            <person name="Jackson L."/>
            <person name="Jakkamsetti A."/>
            <person name="Javaid M."/>
            <person name="Jiang H."/>
            <person name="Korchina V."/>
            <person name="Kovar C."/>
            <person name="Lara F."/>
            <person name="Lee S."/>
            <person name="Mata R."/>
            <person name="Mathew T."/>
            <person name="Moen C."/>
            <person name="Morales K."/>
            <person name="Munidasa M."/>
            <person name="Nazareth L."/>
            <person name="Ngo R."/>
            <person name="Nguyen L."/>
            <person name="Okwuonu G."/>
            <person name="Ongeri F."/>
            <person name="Patil S."/>
            <person name="Petrosino J."/>
            <person name="Pham C."/>
            <person name="Pham P."/>
            <person name="Pu L.-L."/>
            <person name="Puazo M."/>
            <person name="Raj R."/>
            <person name="Reid J."/>
            <person name="Rouhana J."/>
            <person name="Saada N."/>
            <person name="Shang Y."/>
            <person name="Simmons D."/>
            <person name="Thornton R."/>
            <person name="Warren J."/>
            <person name="Weissenberger G."/>
            <person name="Zhang J."/>
            <person name="Zhang L."/>
            <person name="Zhou C."/>
            <person name="Zhu D."/>
            <person name="Muzny D."/>
            <person name="Worley K."/>
            <person name="Gibbs R."/>
        </authorList>
    </citation>
    <scope>NUCLEOTIDE SEQUENCE [LARGE SCALE GENOMIC DNA]</scope>
    <source>
        <strain evidence="1 2">DSM 16041</strain>
    </source>
</reference>
<evidence type="ECO:0000313" key="1">
    <source>
        <dbReference type="EMBL" id="EEW53499.1"/>
    </source>
</evidence>
<dbReference type="STRING" id="525309.HMPREF0494_1434"/>
<organism evidence="1 2">
    <name type="scientific">Limosilactobacillus antri DSM 16041</name>
    <dbReference type="NCBI Taxonomy" id="525309"/>
    <lineage>
        <taxon>Bacteria</taxon>
        <taxon>Bacillati</taxon>
        <taxon>Bacillota</taxon>
        <taxon>Bacilli</taxon>
        <taxon>Lactobacillales</taxon>
        <taxon>Lactobacillaceae</taxon>
        <taxon>Limosilactobacillus</taxon>
    </lineage>
</organism>
<gene>
    <name evidence="1" type="ORF">HMPREF0494_1434</name>
</gene>
<dbReference type="EMBL" id="ACLL01000039">
    <property type="protein sequence ID" value="EEW53499.1"/>
    <property type="molecule type" value="Genomic_DNA"/>
</dbReference>
<dbReference type="Proteomes" id="UP000003675">
    <property type="component" value="Unassembled WGS sequence"/>
</dbReference>
<evidence type="ECO:0000313" key="2">
    <source>
        <dbReference type="Proteomes" id="UP000003675"/>
    </source>
</evidence>
<dbReference type="AlphaFoldDB" id="C8P7Z0"/>
<name>C8P7Z0_9LACO</name>
<accession>C8P7Z0</accession>
<comment type="caution">
    <text evidence="1">The sequence shown here is derived from an EMBL/GenBank/DDBJ whole genome shotgun (WGS) entry which is preliminary data.</text>
</comment>
<proteinExistence type="predicted"/>